<reference evidence="1" key="2">
    <citation type="submission" date="2017-06" db="EMBL/GenBank/DDBJ databases">
        <title>The pomegranate genome and the genomics of punicalagin biosynthesis.</title>
        <authorList>
            <person name="Xu C."/>
        </authorList>
    </citation>
    <scope>NUCLEOTIDE SEQUENCE [LARGE SCALE GENOMIC DNA]</scope>
    <source>
        <tissue evidence="1">Fresh leaf</tissue>
    </source>
</reference>
<organism evidence="1 3">
    <name type="scientific">Punica granatum</name>
    <name type="common">Pomegranate</name>
    <dbReference type="NCBI Taxonomy" id="22663"/>
    <lineage>
        <taxon>Eukaryota</taxon>
        <taxon>Viridiplantae</taxon>
        <taxon>Streptophyta</taxon>
        <taxon>Embryophyta</taxon>
        <taxon>Tracheophyta</taxon>
        <taxon>Spermatophyta</taxon>
        <taxon>Magnoliopsida</taxon>
        <taxon>eudicotyledons</taxon>
        <taxon>Gunneridae</taxon>
        <taxon>Pentapetalae</taxon>
        <taxon>rosids</taxon>
        <taxon>malvids</taxon>
        <taxon>Myrtales</taxon>
        <taxon>Lythraceae</taxon>
        <taxon>Punica</taxon>
    </lineage>
</organism>
<proteinExistence type="predicted"/>
<keyword evidence="4" id="KW-1185">Reference proteome</keyword>
<name>A0A218Y4P5_PUNGR</name>
<reference evidence="2 4" key="3">
    <citation type="submission" date="2017-11" db="EMBL/GenBank/DDBJ databases">
        <title>De-novo sequencing of pomegranate (Punica granatum L.) genome.</title>
        <authorList>
            <person name="Akparov Z."/>
            <person name="Amiraslanov A."/>
            <person name="Hajiyeva S."/>
            <person name="Abbasov M."/>
            <person name="Kaur K."/>
            <person name="Hamwieh A."/>
            <person name="Solovyev V."/>
            <person name="Salamov A."/>
            <person name="Braich B."/>
            <person name="Kosarev P."/>
            <person name="Mahmoud A."/>
            <person name="Hajiyev E."/>
            <person name="Babayeva S."/>
            <person name="Izzatullayeva V."/>
            <person name="Mammadov A."/>
            <person name="Mammadov A."/>
            <person name="Sharifova S."/>
            <person name="Ojaghi J."/>
            <person name="Eynullazada K."/>
            <person name="Bayramov B."/>
            <person name="Abdulazimova A."/>
            <person name="Shahmuradov I."/>
        </authorList>
    </citation>
    <scope>NUCLEOTIDE SEQUENCE [LARGE SCALE GENOMIC DNA]</scope>
    <source>
        <strain evidence="2">AG2017</strain>
        <strain evidence="4">cv. AG2017</strain>
        <tissue evidence="2">Leaf</tissue>
    </source>
</reference>
<evidence type="ECO:0000313" key="1">
    <source>
        <dbReference type="EMBL" id="OWM91502.1"/>
    </source>
</evidence>
<dbReference type="Proteomes" id="UP000197138">
    <property type="component" value="Unassembled WGS sequence"/>
</dbReference>
<dbReference type="Proteomes" id="UP000233551">
    <property type="component" value="Unassembled WGS sequence"/>
</dbReference>
<dbReference type="STRING" id="22663.A0A218Y4P5"/>
<reference evidence="3" key="1">
    <citation type="journal article" date="2017" name="Plant J.">
        <title>The pomegranate (Punica granatum L.) genome and the genomics of punicalagin biosynthesis.</title>
        <authorList>
            <person name="Qin G."/>
            <person name="Xu C."/>
            <person name="Ming R."/>
            <person name="Tang H."/>
            <person name="Guyot R."/>
            <person name="Kramer E.M."/>
            <person name="Hu Y."/>
            <person name="Yi X."/>
            <person name="Qi Y."/>
            <person name="Xu X."/>
            <person name="Gao Z."/>
            <person name="Pan H."/>
            <person name="Jian J."/>
            <person name="Tian Y."/>
            <person name="Yue Z."/>
            <person name="Xu Y."/>
        </authorList>
    </citation>
    <scope>NUCLEOTIDE SEQUENCE [LARGE SCALE GENOMIC DNA]</scope>
    <source>
        <strain evidence="3">cv. Dabenzi</strain>
    </source>
</reference>
<gene>
    <name evidence="1" type="ORF">CDL15_Pgr017420</name>
    <name evidence="2" type="ORF">CRG98_013483</name>
</gene>
<evidence type="ECO:0000313" key="3">
    <source>
        <dbReference type="Proteomes" id="UP000197138"/>
    </source>
</evidence>
<dbReference type="AlphaFoldDB" id="A0A218Y4P5"/>
<dbReference type="EMBL" id="PGOL01000689">
    <property type="protein sequence ID" value="PKI66125.1"/>
    <property type="molecule type" value="Genomic_DNA"/>
</dbReference>
<dbReference type="EMBL" id="MTKT01000281">
    <property type="protein sequence ID" value="OWM91502.1"/>
    <property type="molecule type" value="Genomic_DNA"/>
</dbReference>
<sequence length="189" mass="20778">MPPQSMQQAPGTKQLPAQTKKLTQMKFVSPKSASQHAATRRVGHLGNLWVRVSHSRSVRSKMRESLAGRGFVFATIGFEDSQTSTSNTTAINAIDHPFEEPKEALLSSEGSHDQKLIWDRMASWEASGIENDGSPEMVSVSNIGDFQSDNTLSTDDVPFSDHFFVKDELLQGNGLSWVLESDIGVGERD</sequence>
<evidence type="ECO:0000313" key="4">
    <source>
        <dbReference type="Proteomes" id="UP000233551"/>
    </source>
</evidence>
<evidence type="ECO:0000313" key="2">
    <source>
        <dbReference type="EMBL" id="PKI66125.1"/>
    </source>
</evidence>
<comment type="caution">
    <text evidence="1">The sequence shown here is derived from an EMBL/GenBank/DDBJ whole genome shotgun (WGS) entry which is preliminary data.</text>
</comment>
<protein>
    <submittedName>
        <fullName evidence="1">Uncharacterized protein</fullName>
    </submittedName>
</protein>
<accession>A0A218Y4P5</accession>